<dbReference type="Pfam" id="PF13577">
    <property type="entry name" value="SnoaL_4"/>
    <property type="match status" value="1"/>
</dbReference>
<proteinExistence type="predicted"/>
<dbReference type="AlphaFoldDB" id="A0A375GE51"/>
<dbReference type="InterPro" id="IPR037401">
    <property type="entry name" value="SnoaL-like"/>
</dbReference>
<feature type="domain" description="SnoaL-like" evidence="1">
    <location>
        <begin position="22"/>
        <end position="145"/>
    </location>
</feature>
<gene>
    <name evidence="2" type="ORF">CO2235_MP10115</name>
</gene>
<evidence type="ECO:0000313" key="2">
    <source>
        <dbReference type="EMBL" id="SPC17713.1"/>
    </source>
</evidence>
<dbReference type="InterPro" id="IPR032710">
    <property type="entry name" value="NTF2-like_dom_sf"/>
</dbReference>
<dbReference type="Gene3D" id="3.10.450.50">
    <property type="match status" value="1"/>
</dbReference>
<dbReference type="Proteomes" id="UP000256862">
    <property type="component" value="Plasmid CO2235_mp"/>
</dbReference>
<evidence type="ECO:0000259" key="1">
    <source>
        <dbReference type="Pfam" id="PF13577"/>
    </source>
</evidence>
<comment type="caution">
    <text evidence="2">The sequence shown here is derived from an EMBL/GenBank/DDBJ whole genome shotgun (WGS) entry which is preliminary data.</text>
</comment>
<dbReference type="SUPFAM" id="SSF54427">
    <property type="entry name" value="NTF2-like"/>
    <property type="match status" value="1"/>
</dbReference>
<dbReference type="EMBL" id="OGUS01000132">
    <property type="protein sequence ID" value="SPC17713.1"/>
    <property type="molecule type" value="Genomic_DNA"/>
</dbReference>
<organism evidence="2">
    <name type="scientific">Cupriavidus oxalaticus</name>
    <dbReference type="NCBI Taxonomy" id="96344"/>
    <lineage>
        <taxon>Bacteria</taxon>
        <taxon>Pseudomonadati</taxon>
        <taxon>Pseudomonadota</taxon>
        <taxon>Betaproteobacteria</taxon>
        <taxon>Burkholderiales</taxon>
        <taxon>Burkholderiaceae</taxon>
        <taxon>Cupriavidus</taxon>
    </lineage>
</organism>
<sequence length="157" mass="17521">MKPDQRGLTMTEIAGIADRLARLEAADAIRALKLRYLRACDDKDTEAMRACFVPDNAHIHYDRIGSFPGRDALVQCFVELACRTTLREMHFAGASEIRVLDADTAQGSWDLAYLALDDANGSRTFLTGRYADEYVRVDRAWLIRSTVFTTGLLSQGS</sequence>
<accession>A0A375GE51</accession>
<protein>
    <recommendedName>
        <fullName evidence="1">SnoaL-like domain-containing protein</fullName>
    </recommendedName>
</protein>
<reference evidence="2" key="1">
    <citation type="submission" date="2018-01" db="EMBL/GenBank/DDBJ databases">
        <authorList>
            <person name="Clerissi C."/>
        </authorList>
    </citation>
    <scope>NUCLEOTIDE SEQUENCE</scope>
    <source>
        <strain evidence="2">Cupriavidus oxalaticus LMG 2235</strain>
    </source>
</reference>
<name>A0A375GE51_9BURK</name>